<dbReference type="InterPro" id="IPR032694">
    <property type="entry name" value="CopC/D"/>
</dbReference>
<keyword evidence="3 9" id="KW-0812">Transmembrane</keyword>
<dbReference type="Pfam" id="PF05425">
    <property type="entry name" value="CopD"/>
    <property type="match status" value="1"/>
</dbReference>
<evidence type="ECO:0000256" key="9">
    <source>
        <dbReference type="SAM" id="Phobius"/>
    </source>
</evidence>
<evidence type="ECO:0000256" key="4">
    <source>
        <dbReference type="ARBA" id="ARBA00022723"/>
    </source>
</evidence>
<name>A0A2H1EGY3_9ARCH</name>
<feature type="domain" description="CopC" evidence="10">
    <location>
        <begin position="34"/>
        <end position="130"/>
    </location>
</feature>
<evidence type="ECO:0000256" key="2">
    <source>
        <dbReference type="ARBA" id="ARBA00022475"/>
    </source>
</evidence>
<dbReference type="InterPro" id="IPR014756">
    <property type="entry name" value="Ig_E-set"/>
</dbReference>
<keyword evidence="4" id="KW-0479">Metal-binding</keyword>
<evidence type="ECO:0000256" key="6">
    <source>
        <dbReference type="ARBA" id="ARBA00022989"/>
    </source>
</evidence>
<dbReference type="PANTHER" id="PTHR34820:SF4">
    <property type="entry name" value="INNER MEMBRANE PROTEIN YEBZ"/>
    <property type="match status" value="1"/>
</dbReference>
<evidence type="ECO:0000313" key="13">
    <source>
        <dbReference type="Proteomes" id="UP000232412"/>
    </source>
</evidence>
<dbReference type="Gene3D" id="2.60.40.1220">
    <property type="match status" value="1"/>
</dbReference>
<organism evidence="12 13">
    <name type="scientific">Nitrosotalea sinensis</name>
    <dbReference type="NCBI Taxonomy" id="1499975"/>
    <lineage>
        <taxon>Archaea</taxon>
        <taxon>Nitrososphaerota</taxon>
        <taxon>Nitrososphaeria</taxon>
        <taxon>Nitrosotaleales</taxon>
        <taxon>Nitrosotaleaceae</taxon>
        <taxon>Nitrosotalea</taxon>
    </lineage>
</organism>
<evidence type="ECO:0000313" key="12">
    <source>
        <dbReference type="EMBL" id="SHO45892.1"/>
    </source>
</evidence>
<feature type="transmembrane region" description="Helical" evidence="9">
    <location>
        <begin position="245"/>
        <end position="264"/>
    </location>
</feature>
<protein>
    <submittedName>
        <fullName evidence="12">Putative Copper resistance family protein</fullName>
    </submittedName>
</protein>
<dbReference type="Gene3D" id="2.130.10.10">
    <property type="entry name" value="YVTN repeat-like/Quinoprotein amine dehydrogenase"/>
    <property type="match status" value="1"/>
</dbReference>
<keyword evidence="13" id="KW-1185">Reference proteome</keyword>
<keyword evidence="6 9" id="KW-1133">Transmembrane helix</keyword>
<dbReference type="InterPro" id="IPR011042">
    <property type="entry name" value="6-blade_b-propeller_TolB-like"/>
</dbReference>
<evidence type="ECO:0000256" key="8">
    <source>
        <dbReference type="ARBA" id="ARBA00023136"/>
    </source>
</evidence>
<dbReference type="InterPro" id="IPR015943">
    <property type="entry name" value="WD40/YVTN_repeat-like_dom_sf"/>
</dbReference>
<dbReference type="InterPro" id="IPR008457">
    <property type="entry name" value="Cu-R_CopD_dom"/>
</dbReference>
<evidence type="ECO:0000256" key="1">
    <source>
        <dbReference type="ARBA" id="ARBA00004651"/>
    </source>
</evidence>
<evidence type="ECO:0000256" key="7">
    <source>
        <dbReference type="ARBA" id="ARBA00023008"/>
    </source>
</evidence>
<dbReference type="SUPFAM" id="SSF81296">
    <property type="entry name" value="E set domains"/>
    <property type="match status" value="1"/>
</dbReference>
<evidence type="ECO:0000256" key="3">
    <source>
        <dbReference type="ARBA" id="ARBA00022692"/>
    </source>
</evidence>
<dbReference type="AlphaFoldDB" id="A0A2H1EGY3"/>
<sequence length="971" mass="105700">MSRSKSKNKFLIIFIIGIIAAAISVPSIPSAHAHAIITKSDPVPGQSLSAAPSKVDIYFSDPVDIRYSEIKVLDADGQQIEKNDQHYIGSDQTALSVSLPPNLKNGIYTISTKVLDQTDGHVTEDAFVFGIGQEVPKSTTTPTSNNYQEVSIPETITRFPALVGQIVVAGIASASLWLWGPVSRIPGFGRTTETTRAKIDSAMARLAVIGSIVVISSGFAMIIVQAYSINAGILDAISTKFGNMWVLRMITSSALLGVSLMLYQKTRKNPAIISKYHTATLLGISFAVLLTTSLISHGAATGQIVPLLLDFFHNVFASLWIGGIIYIAFVIMPQVKKSDQASNIISIIIPRFSILVISVLGAVVITGPFLMYLLENNLALTLASFYGRVLIVKLLLACVMIAFGAYHQYYHKEKILTPSSQGIRNPIMQLSSPNHSLSRFDKTIKIEALIGIALVATVAILVDSGLPSGEFQNQLQSVQYDVFGLAVNANQAPSGLSQTGFIENGSRIVSSISPFTTGDNDFVVSFLDSSKNQIDMESAQIKLTQTDNNIGPITIDANKTNTGTFTAKTDFGFPGHWTLRVEGVQNKQNSLNLVYSYNFFVKPGLDNLQTDIKEYKTPGNSSTPRYPVYDSERNKVWVGDTTLGSGNILDFDLATNKFTEHKIPGLNSMVYSALDSHGTLWYIDFTRKVLGNYNPDDNSNKEYPIPNQDFLTSIAIDKNDTVWITSHSDDILKFSPSTAKFDSIKLTPKSDPLDMAIDNTQGMIWIADGIGKISSLDIATSKVTDYAPQGNFTMKGPTGIILDSQTGKIYISEHEGQAVTVFDPLLKTFRKIPLDSNPDNLPYGMAFDKYHNLWVAQHTLDKISVIDTRTNQVIEKNIPTSGTWVQWLTSDSEGNIIMAEEKANALGVIDISAGPVQSTPQQAQSSIPSLGVNYTQVAAPAMTGLLVIVGLFYSKGIIDLRRATEQVKSQN</sequence>
<feature type="transmembrane region" description="Helical" evidence="9">
    <location>
        <begin position="385"/>
        <end position="406"/>
    </location>
</feature>
<feature type="transmembrane region" description="Helical" evidence="9">
    <location>
        <begin position="352"/>
        <end position="373"/>
    </location>
</feature>
<gene>
    <name evidence="12" type="ORF">NSIN_20813</name>
</gene>
<feature type="transmembrane region" description="Helical" evidence="9">
    <location>
        <begin position="276"/>
        <end position="299"/>
    </location>
</feature>
<dbReference type="GO" id="GO:0046688">
    <property type="term" value="P:response to copper ion"/>
    <property type="evidence" value="ECO:0007669"/>
    <property type="project" value="InterPro"/>
</dbReference>
<feature type="transmembrane region" description="Helical" evidence="9">
    <location>
        <begin position="203"/>
        <end position="225"/>
    </location>
</feature>
<evidence type="ECO:0000256" key="5">
    <source>
        <dbReference type="ARBA" id="ARBA00022729"/>
    </source>
</evidence>
<comment type="subcellular location">
    <subcellularLocation>
        <location evidence="1">Cell membrane</location>
        <topology evidence="1">Multi-pass membrane protein</topology>
    </subcellularLocation>
</comment>
<dbReference type="GO" id="GO:0005507">
    <property type="term" value="F:copper ion binding"/>
    <property type="evidence" value="ECO:0007669"/>
    <property type="project" value="InterPro"/>
</dbReference>
<keyword evidence="5" id="KW-0732">Signal</keyword>
<accession>A0A2H1EGY3</accession>
<feature type="domain" description="Copper resistance protein D" evidence="11">
    <location>
        <begin position="349"/>
        <end position="461"/>
    </location>
</feature>
<reference evidence="13" key="1">
    <citation type="submission" date="2016-12" db="EMBL/GenBank/DDBJ databases">
        <authorList>
            <person name="Herbold C."/>
        </authorList>
    </citation>
    <scope>NUCLEOTIDE SEQUENCE [LARGE SCALE GENOMIC DNA]</scope>
</reference>
<dbReference type="GO" id="GO:0005886">
    <property type="term" value="C:plasma membrane"/>
    <property type="evidence" value="ECO:0007669"/>
    <property type="project" value="UniProtKB-SubCell"/>
</dbReference>
<dbReference type="Pfam" id="PF04234">
    <property type="entry name" value="CopC"/>
    <property type="match status" value="1"/>
</dbReference>
<feature type="transmembrane region" description="Helical" evidence="9">
    <location>
        <begin position="311"/>
        <end position="331"/>
    </location>
</feature>
<dbReference type="PANTHER" id="PTHR34820">
    <property type="entry name" value="INNER MEMBRANE PROTEIN YEBZ"/>
    <property type="match status" value="1"/>
</dbReference>
<dbReference type="Proteomes" id="UP000232412">
    <property type="component" value="Unassembled WGS sequence"/>
</dbReference>
<evidence type="ECO:0000259" key="10">
    <source>
        <dbReference type="Pfam" id="PF04234"/>
    </source>
</evidence>
<dbReference type="GO" id="GO:0006825">
    <property type="term" value="P:copper ion transport"/>
    <property type="evidence" value="ECO:0007669"/>
    <property type="project" value="InterPro"/>
</dbReference>
<dbReference type="InterPro" id="IPR007348">
    <property type="entry name" value="CopC_dom"/>
</dbReference>
<dbReference type="GO" id="GO:0042597">
    <property type="term" value="C:periplasmic space"/>
    <property type="evidence" value="ECO:0007669"/>
    <property type="project" value="InterPro"/>
</dbReference>
<dbReference type="EMBL" id="FRFC01000003">
    <property type="protein sequence ID" value="SHO45892.1"/>
    <property type="molecule type" value="Genomic_DNA"/>
</dbReference>
<dbReference type="Gene3D" id="2.120.10.30">
    <property type="entry name" value="TolB, C-terminal domain"/>
    <property type="match status" value="1"/>
</dbReference>
<dbReference type="InterPro" id="IPR014755">
    <property type="entry name" value="Cu-Rt/internalin_Ig-like"/>
</dbReference>
<keyword evidence="2" id="KW-1003">Cell membrane</keyword>
<dbReference type="RefSeq" id="WP_101009833.1">
    <property type="nucleotide sequence ID" value="NZ_FRFC01000003.1"/>
</dbReference>
<dbReference type="SUPFAM" id="SSF63829">
    <property type="entry name" value="Calcium-dependent phosphotriesterase"/>
    <property type="match status" value="1"/>
</dbReference>
<dbReference type="OrthoDB" id="11063at2157"/>
<feature type="transmembrane region" description="Helical" evidence="9">
    <location>
        <begin position="446"/>
        <end position="466"/>
    </location>
</feature>
<keyword evidence="7" id="KW-0186">Copper</keyword>
<evidence type="ECO:0000259" key="11">
    <source>
        <dbReference type="Pfam" id="PF05425"/>
    </source>
</evidence>
<feature type="transmembrane region" description="Helical" evidence="9">
    <location>
        <begin position="934"/>
        <end position="953"/>
    </location>
</feature>
<proteinExistence type="predicted"/>
<dbReference type="SUPFAM" id="SSF101898">
    <property type="entry name" value="NHL repeat"/>
    <property type="match status" value="1"/>
</dbReference>
<keyword evidence="8 9" id="KW-0472">Membrane</keyword>